<dbReference type="InterPro" id="IPR003609">
    <property type="entry name" value="Pan_app"/>
</dbReference>
<keyword evidence="2" id="KW-1015">Disulfide bond</keyword>
<accession>A0AAD5Q345</accession>
<proteinExistence type="predicted"/>
<feature type="chain" id="PRO_5042040907" description="Apple domain-containing protein" evidence="3">
    <location>
        <begin position="22"/>
        <end position="485"/>
    </location>
</feature>
<evidence type="ECO:0000256" key="1">
    <source>
        <dbReference type="ARBA" id="ARBA00022737"/>
    </source>
</evidence>
<dbReference type="Pfam" id="PF02466">
    <property type="entry name" value="Tim17"/>
    <property type="match status" value="1"/>
</dbReference>
<evidence type="ECO:0000256" key="3">
    <source>
        <dbReference type="SAM" id="SignalP"/>
    </source>
</evidence>
<dbReference type="SMART" id="SM00223">
    <property type="entry name" value="APPLE"/>
    <property type="match status" value="4"/>
</dbReference>
<comment type="caution">
    <text evidence="5">The sequence shown here is derived from an EMBL/GenBank/DDBJ whole genome shotgun (WGS) entry which is preliminary data.</text>
</comment>
<dbReference type="AlphaFoldDB" id="A0AAD5Q345"/>
<keyword evidence="6" id="KW-1185">Reference proteome</keyword>
<dbReference type="GO" id="GO:0005576">
    <property type="term" value="C:extracellular region"/>
    <property type="evidence" value="ECO:0007669"/>
    <property type="project" value="InterPro"/>
</dbReference>
<dbReference type="PROSITE" id="PS50948">
    <property type="entry name" value="PAN"/>
    <property type="match status" value="1"/>
</dbReference>
<gene>
    <name evidence="5" type="ORF">P43SY_011042</name>
</gene>
<feature type="domain" description="Apple" evidence="4">
    <location>
        <begin position="195"/>
        <end position="268"/>
    </location>
</feature>
<dbReference type="InterPro" id="IPR000177">
    <property type="entry name" value="Apple"/>
</dbReference>
<protein>
    <recommendedName>
        <fullName evidence="4">Apple domain-containing protein</fullName>
    </recommendedName>
</protein>
<dbReference type="PANTHER" id="PTHR33946:SF4">
    <property type="entry name" value="COAGULATION FACTOR XI"/>
    <property type="match status" value="1"/>
</dbReference>
<keyword evidence="1" id="KW-0677">Repeat</keyword>
<evidence type="ECO:0000259" key="4">
    <source>
        <dbReference type="PROSITE" id="PS50948"/>
    </source>
</evidence>
<dbReference type="CDD" id="cd01100">
    <property type="entry name" value="APPLE_Factor_XI_like"/>
    <property type="match status" value="3"/>
</dbReference>
<sequence length="485" mass="51833">MVKTVVPSLAAIGLLVGSANANSFRRAEAMEVMQAAPIRYSCVVEDGFDYVGKDIKNVQAPLGKCCQECANVPECAAWTWTDFNGGTCWLKSTRDGIVVNPGAKSSLFTNSLEIACLNRENDVDFEGQDIGNVQSSDVGGCCDKCRNTLGCRAYTWTDFNGGTCWLKSSVGQAVRKPGVVSVEAFPRADPTSDRCVLENGVDFVGNDVGSAPAKSAGECCSVCRKHEQCRAFTWTAYNGGTCWLKSDVGSVVANPDAVSARTRQGDRCTVAKGVDIVGRDVGSMPAAEAGACCKACRARDDCSAFTWTDFNGGTCWFKAGGSRSVERDGAESGWLRTHIVESTGNGFIYGTLFGGVLAAVEGYRESPKHQRLRGIIHHARAVIPATAGRIAVVTCLFRVAVWGLESARGQQQADWWDVALAAPIAGALLKIRHGPRAAMRNAVMFGSVGAVMVAVNSVERRVRKHDGESPEEVLEEIAFAEEVEE</sequence>
<reference evidence="5" key="1">
    <citation type="submission" date="2021-12" db="EMBL/GenBank/DDBJ databases">
        <title>Prjna785345.</title>
        <authorList>
            <person name="Rujirawat T."/>
            <person name="Krajaejun T."/>
        </authorList>
    </citation>
    <scope>NUCLEOTIDE SEQUENCE</scope>
    <source>
        <strain evidence="5">Pi057C3</strain>
    </source>
</reference>
<keyword evidence="3" id="KW-0732">Signal</keyword>
<evidence type="ECO:0000313" key="5">
    <source>
        <dbReference type="EMBL" id="KAJ0391113.1"/>
    </source>
</evidence>
<dbReference type="Proteomes" id="UP001209570">
    <property type="component" value="Unassembled WGS sequence"/>
</dbReference>
<dbReference type="GO" id="GO:0006508">
    <property type="term" value="P:proteolysis"/>
    <property type="evidence" value="ECO:0007669"/>
    <property type="project" value="InterPro"/>
</dbReference>
<dbReference type="EMBL" id="JAKCXM010001298">
    <property type="protein sequence ID" value="KAJ0391113.1"/>
    <property type="molecule type" value="Genomic_DNA"/>
</dbReference>
<feature type="signal peptide" evidence="3">
    <location>
        <begin position="1"/>
        <end position="21"/>
    </location>
</feature>
<name>A0AAD5Q345_PYTIN</name>
<evidence type="ECO:0000256" key="2">
    <source>
        <dbReference type="ARBA" id="ARBA00023157"/>
    </source>
</evidence>
<evidence type="ECO:0000313" key="6">
    <source>
        <dbReference type="Proteomes" id="UP001209570"/>
    </source>
</evidence>
<dbReference type="Pfam" id="PF14295">
    <property type="entry name" value="PAN_4"/>
    <property type="match status" value="4"/>
</dbReference>
<organism evidence="5 6">
    <name type="scientific">Pythium insidiosum</name>
    <name type="common">Pythiosis disease agent</name>
    <dbReference type="NCBI Taxonomy" id="114742"/>
    <lineage>
        <taxon>Eukaryota</taxon>
        <taxon>Sar</taxon>
        <taxon>Stramenopiles</taxon>
        <taxon>Oomycota</taxon>
        <taxon>Peronosporomycetes</taxon>
        <taxon>Pythiales</taxon>
        <taxon>Pythiaceae</taxon>
        <taxon>Pythium</taxon>
    </lineage>
</organism>
<dbReference type="Gene3D" id="3.50.4.10">
    <property type="entry name" value="Hepatocyte Growth Factor"/>
    <property type="match status" value="4"/>
</dbReference>
<dbReference type="PANTHER" id="PTHR33946">
    <property type="match status" value="1"/>
</dbReference>